<dbReference type="InParanoid" id="A0A0C2SNS0"/>
<name>A0A0C2SNS0_AMAMK</name>
<dbReference type="AlphaFoldDB" id="A0A0C2SNS0"/>
<evidence type="ECO:0000313" key="1">
    <source>
        <dbReference type="EMBL" id="KIL64890.1"/>
    </source>
</evidence>
<organism evidence="1 2">
    <name type="scientific">Amanita muscaria (strain Koide BX008)</name>
    <dbReference type="NCBI Taxonomy" id="946122"/>
    <lineage>
        <taxon>Eukaryota</taxon>
        <taxon>Fungi</taxon>
        <taxon>Dikarya</taxon>
        <taxon>Basidiomycota</taxon>
        <taxon>Agaricomycotina</taxon>
        <taxon>Agaricomycetes</taxon>
        <taxon>Agaricomycetidae</taxon>
        <taxon>Agaricales</taxon>
        <taxon>Pluteineae</taxon>
        <taxon>Amanitaceae</taxon>
        <taxon>Amanita</taxon>
    </lineage>
</organism>
<protein>
    <submittedName>
        <fullName evidence="1">Uncharacterized protein</fullName>
    </submittedName>
</protein>
<accession>A0A0C2SNS0</accession>
<dbReference type="EMBL" id="KN818246">
    <property type="protein sequence ID" value="KIL64890.1"/>
    <property type="molecule type" value="Genomic_DNA"/>
</dbReference>
<gene>
    <name evidence="1" type="ORF">M378DRAFT_567569</name>
</gene>
<dbReference type="Proteomes" id="UP000054549">
    <property type="component" value="Unassembled WGS sequence"/>
</dbReference>
<sequence>MSFRWIGGRSMRTLFPSSEAYVWGCPDKACSVPYSDVMCNARNTESMTTCIMLLAATLHYQGSVAALRLVFGECWPLILQSTTLQDPKHRNHLDVECSRIGSWFCPHKLTAFSSSHCTGGHPCRSMPRCTYIAEHRGRGGEYSHHDRRSTEC</sequence>
<evidence type="ECO:0000313" key="2">
    <source>
        <dbReference type="Proteomes" id="UP000054549"/>
    </source>
</evidence>
<reference evidence="1 2" key="1">
    <citation type="submission" date="2014-04" db="EMBL/GenBank/DDBJ databases">
        <title>Evolutionary Origins and Diversification of the Mycorrhizal Mutualists.</title>
        <authorList>
            <consortium name="DOE Joint Genome Institute"/>
            <consortium name="Mycorrhizal Genomics Consortium"/>
            <person name="Kohler A."/>
            <person name="Kuo A."/>
            <person name="Nagy L.G."/>
            <person name="Floudas D."/>
            <person name="Copeland A."/>
            <person name="Barry K.W."/>
            <person name="Cichocki N."/>
            <person name="Veneault-Fourrey C."/>
            <person name="LaButti K."/>
            <person name="Lindquist E.A."/>
            <person name="Lipzen A."/>
            <person name="Lundell T."/>
            <person name="Morin E."/>
            <person name="Murat C."/>
            <person name="Riley R."/>
            <person name="Ohm R."/>
            <person name="Sun H."/>
            <person name="Tunlid A."/>
            <person name="Henrissat B."/>
            <person name="Grigoriev I.V."/>
            <person name="Hibbett D.S."/>
            <person name="Martin F."/>
        </authorList>
    </citation>
    <scope>NUCLEOTIDE SEQUENCE [LARGE SCALE GENOMIC DNA]</scope>
    <source>
        <strain evidence="1 2">Koide BX008</strain>
    </source>
</reference>
<dbReference type="HOGENOM" id="CLU_1721883_0_0_1"/>
<keyword evidence="2" id="KW-1185">Reference proteome</keyword>
<proteinExistence type="predicted"/>